<reference evidence="2" key="1">
    <citation type="journal article" date="2014" name="Science">
        <title>Ancient hybridizations among the ancestral genomes of bread wheat.</title>
        <authorList>
            <consortium name="International Wheat Genome Sequencing Consortium,"/>
            <person name="Marcussen T."/>
            <person name="Sandve S.R."/>
            <person name="Heier L."/>
            <person name="Spannagl M."/>
            <person name="Pfeifer M."/>
            <person name="Jakobsen K.S."/>
            <person name="Wulff B.B."/>
            <person name="Steuernagel B."/>
            <person name="Mayer K.F."/>
            <person name="Olsen O.A."/>
        </authorList>
    </citation>
    <scope>NUCLEOTIDE SEQUENCE [LARGE SCALE GENOMIC DNA]</scope>
    <source>
        <strain evidence="2">cv. AL8/78</strain>
    </source>
</reference>
<evidence type="ECO:0000313" key="1">
    <source>
        <dbReference type="EnsemblPlants" id="AET5Gv20653100.11"/>
    </source>
</evidence>
<reference evidence="1" key="5">
    <citation type="journal article" date="2021" name="G3 (Bethesda)">
        <title>Aegilops tauschii genome assembly Aet v5.0 features greater sequence contiguity and improved annotation.</title>
        <authorList>
            <person name="Wang L."/>
            <person name="Zhu T."/>
            <person name="Rodriguez J.C."/>
            <person name="Deal K.R."/>
            <person name="Dubcovsky J."/>
            <person name="McGuire P.E."/>
            <person name="Lux T."/>
            <person name="Spannagl M."/>
            <person name="Mayer K.F.X."/>
            <person name="Baldrich P."/>
            <person name="Meyers B.C."/>
            <person name="Huo N."/>
            <person name="Gu Y.Q."/>
            <person name="Zhou H."/>
            <person name="Devos K.M."/>
            <person name="Bennetzen J.L."/>
            <person name="Unver T."/>
            <person name="Budak H."/>
            <person name="Gulick P.J."/>
            <person name="Galiba G."/>
            <person name="Kalapos B."/>
            <person name="Nelson D.R."/>
            <person name="Li P."/>
            <person name="You F.M."/>
            <person name="Luo M.C."/>
            <person name="Dvorak J."/>
        </authorList>
    </citation>
    <scope>NUCLEOTIDE SEQUENCE [LARGE SCALE GENOMIC DNA]</scope>
    <source>
        <strain evidence="1">cv. AL8/78</strain>
    </source>
</reference>
<keyword evidence="2" id="KW-1185">Reference proteome</keyword>
<name>A0A453L774_AEGTS</name>
<dbReference type="Proteomes" id="UP000015105">
    <property type="component" value="Chromosome 5D"/>
</dbReference>
<evidence type="ECO:0000313" key="2">
    <source>
        <dbReference type="Proteomes" id="UP000015105"/>
    </source>
</evidence>
<reference evidence="2" key="2">
    <citation type="journal article" date="2017" name="Nat. Plants">
        <title>The Aegilops tauschii genome reveals multiple impacts of transposons.</title>
        <authorList>
            <person name="Zhao G."/>
            <person name="Zou C."/>
            <person name="Li K."/>
            <person name="Wang K."/>
            <person name="Li T."/>
            <person name="Gao L."/>
            <person name="Zhang X."/>
            <person name="Wang H."/>
            <person name="Yang Z."/>
            <person name="Liu X."/>
            <person name="Jiang W."/>
            <person name="Mao L."/>
            <person name="Kong X."/>
            <person name="Jiao Y."/>
            <person name="Jia J."/>
        </authorList>
    </citation>
    <scope>NUCLEOTIDE SEQUENCE [LARGE SCALE GENOMIC DNA]</scope>
    <source>
        <strain evidence="2">cv. AL8/78</strain>
    </source>
</reference>
<reference evidence="1" key="4">
    <citation type="submission" date="2019-03" db="UniProtKB">
        <authorList>
            <consortium name="EnsemblPlants"/>
        </authorList>
    </citation>
    <scope>IDENTIFICATION</scope>
</reference>
<dbReference type="Gramene" id="AET5Gv20653100.11">
    <property type="protein sequence ID" value="AET5Gv20653100.11"/>
    <property type="gene ID" value="AET5Gv20653100"/>
</dbReference>
<sequence>MNSHVLIDHLQQGNRQELWTGELVLTSSALASSSDHLQHGNRQELWTGKLAEYVVQNFHLRVSMFHK</sequence>
<protein>
    <submittedName>
        <fullName evidence="1">Uncharacterized protein</fullName>
    </submittedName>
</protein>
<reference evidence="1" key="3">
    <citation type="journal article" date="2017" name="Nature">
        <title>Genome sequence of the progenitor of the wheat D genome Aegilops tauschii.</title>
        <authorList>
            <person name="Luo M.C."/>
            <person name="Gu Y.Q."/>
            <person name="Puiu D."/>
            <person name="Wang H."/>
            <person name="Twardziok S.O."/>
            <person name="Deal K.R."/>
            <person name="Huo N."/>
            <person name="Zhu T."/>
            <person name="Wang L."/>
            <person name="Wang Y."/>
            <person name="McGuire P.E."/>
            <person name="Liu S."/>
            <person name="Long H."/>
            <person name="Ramasamy R.K."/>
            <person name="Rodriguez J.C."/>
            <person name="Van S.L."/>
            <person name="Yuan L."/>
            <person name="Wang Z."/>
            <person name="Xia Z."/>
            <person name="Xiao L."/>
            <person name="Anderson O.D."/>
            <person name="Ouyang S."/>
            <person name="Liang Y."/>
            <person name="Zimin A.V."/>
            <person name="Pertea G."/>
            <person name="Qi P."/>
            <person name="Bennetzen J.L."/>
            <person name="Dai X."/>
            <person name="Dawson M.W."/>
            <person name="Muller H.G."/>
            <person name="Kugler K."/>
            <person name="Rivarola-Duarte L."/>
            <person name="Spannagl M."/>
            <person name="Mayer K.F.X."/>
            <person name="Lu F.H."/>
            <person name="Bevan M.W."/>
            <person name="Leroy P."/>
            <person name="Li P."/>
            <person name="You F.M."/>
            <person name="Sun Q."/>
            <person name="Liu Z."/>
            <person name="Lyons E."/>
            <person name="Wicker T."/>
            <person name="Salzberg S.L."/>
            <person name="Devos K.M."/>
            <person name="Dvorak J."/>
        </authorList>
    </citation>
    <scope>NUCLEOTIDE SEQUENCE [LARGE SCALE GENOMIC DNA]</scope>
    <source>
        <strain evidence="1">cv. AL8/78</strain>
    </source>
</reference>
<dbReference type="AlphaFoldDB" id="A0A453L774"/>
<dbReference type="EnsemblPlants" id="AET5Gv20653100.11">
    <property type="protein sequence ID" value="AET5Gv20653100.11"/>
    <property type="gene ID" value="AET5Gv20653100"/>
</dbReference>
<organism evidence="1 2">
    <name type="scientific">Aegilops tauschii subsp. strangulata</name>
    <name type="common">Goatgrass</name>
    <dbReference type="NCBI Taxonomy" id="200361"/>
    <lineage>
        <taxon>Eukaryota</taxon>
        <taxon>Viridiplantae</taxon>
        <taxon>Streptophyta</taxon>
        <taxon>Embryophyta</taxon>
        <taxon>Tracheophyta</taxon>
        <taxon>Spermatophyta</taxon>
        <taxon>Magnoliopsida</taxon>
        <taxon>Liliopsida</taxon>
        <taxon>Poales</taxon>
        <taxon>Poaceae</taxon>
        <taxon>BOP clade</taxon>
        <taxon>Pooideae</taxon>
        <taxon>Triticodae</taxon>
        <taxon>Triticeae</taxon>
        <taxon>Triticinae</taxon>
        <taxon>Aegilops</taxon>
    </lineage>
</organism>
<proteinExistence type="predicted"/>
<accession>A0A453L774</accession>